<evidence type="ECO:0000313" key="4">
    <source>
        <dbReference type="WBParaSite" id="PSU_v2.g20545.t1"/>
    </source>
</evidence>
<feature type="transmembrane region" description="Helical" evidence="2">
    <location>
        <begin position="233"/>
        <end position="253"/>
    </location>
</feature>
<sequence>MYLLKLEFLGLSDNPGLVPNLEYLILYKNPFTVIPRAIKYLGNLRILDVSHSELNTLNNQTFSYNEKLEDLVAIDSDNLITIDDCAFCSLPNLKRVELWVCPNLTFIHENAFGSISTGILYSKLTDFGISGSNISSISEKLFDWSKADKLYLATNGYNCDCSMAWLINDLQRSDSIFSSKLRSLVRPPKYRCQNPPEFKGNKLKEVSGKICDGKLSTIYHPTTLSPTISSFNFHWLFLGAIIFGAAILSYIYHNQIINYFYHRNAFQNESDEDKLYQYFNPEADSISM</sequence>
<protein>
    <submittedName>
        <fullName evidence="4">LRRCT domain-containing protein</fullName>
    </submittedName>
</protein>
<evidence type="ECO:0000313" key="3">
    <source>
        <dbReference type="Proteomes" id="UP000887577"/>
    </source>
</evidence>
<dbReference type="InterPro" id="IPR032675">
    <property type="entry name" value="LRR_dom_sf"/>
</dbReference>
<dbReference type="Proteomes" id="UP000887577">
    <property type="component" value="Unplaced"/>
</dbReference>
<dbReference type="GO" id="GO:0031012">
    <property type="term" value="C:extracellular matrix"/>
    <property type="evidence" value="ECO:0007669"/>
    <property type="project" value="TreeGrafter"/>
</dbReference>
<keyword evidence="2" id="KW-0472">Membrane</keyword>
<dbReference type="PANTHER" id="PTHR24373:SF370">
    <property type="entry name" value="FISH-LIPS, ISOFORM E"/>
    <property type="match status" value="1"/>
</dbReference>
<name>A0A914YMD6_9BILA</name>
<keyword evidence="2" id="KW-1133">Transmembrane helix</keyword>
<dbReference type="AlphaFoldDB" id="A0A914YMD6"/>
<dbReference type="Pfam" id="PF13855">
    <property type="entry name" value="LRR_8"/>
    <property type="match status" value="1"/>
</dbReference>
<reference evidence="4" key="1">
    <citation type="submission" date="2022-11" db="UniProtKB">
        <authorList>
            <consortium name="WormBaseParasite"/>
        </authorList>
    </citation>
    <scope>IDENTIFICATION</scope>
</reference>
<proteinExistence type="predicted"/>
<dbReference type="GO" id="GO:0005615">
    <property type="term" value="C:extracellular space"/>
    <property type="evidence" value="ECO:0007669"/>
    <property type="project" value="TreeGrafter"/>
</dbReference>
<keyword evidence="1" id="KW-0732">Signal</keyword>
<dbReference type="InterPro" id="IPR001611">
    <property type="entry name" value="Leu-rich_rpt"/>
</dbReference>
<dbReference type="SUPFAM" id="SSF52058">
    <property type="entry name" value="L domain-like"/>
    <property type="match status" value="1"/>
</dbReference>
<keyword evidence="2" id="KW-0812">Transmembrane</keyword>
<dbReference type="InterPro" id="IPR050328">
    <property type="entry name" value="Dev_Immune_Receptor"/>
</dbReference>
<accession>A0A914YMD6</accession>
<organism evidence="3 4">
    <name type="scientific">Panagrolaimus superbus</name>
    <dbReference type="NCBI Taxonomy" id="310955"/>
    <lineage>
        <taxon>Eukaryota</taxon>
        <taxon>Metazoa</taxon>
        <taxon>Ecdysozoa</taxon>
        <taxon>Nematoda</taxon>
        <taxon>Chromadorea</taxon>
        <taxon>Rhabditida</taxon>
        <taxon>Tylenchina</taxon>
        <taxon>Panagrolaimomorpha</taxon>
        <taxon>Panagrolaimoidea</taxon>
        <taxon>Panagrolaimidae</taxon>
        <taxon>Panagrolaimus</taxon>
    </lineage>
</organism>
<dbReference type="Gene3D" id="3.80.10.10">
    <property type="entry name" value="Ribonuclease Inhibitor"/>
    <property type="match status" value="1"/>
</dbReference>
<keyword evidence="3" id="KW-1185">Reference proteome</keyword>
<dbReference type="PANTHER" id="PTHR24373">
    <property type="entry name" value="SLIT RELATED LEUCINE-RICH REPEAT NEURONAL PROTEIN"/>
    <property type="match status" value="1"/>
</dbReference>
<evidence type="ECO:0000256" key="2">
    <source>
        <dbReference type="SAM" id="Phobius"/>
    </source>
</evidence>
<evidence type="ECO:0000256" key="1">
    <source>
        <dbReference type="ARBA" id="ARBA00022729"/>
    </source>
</evidence>
<dbReference type="WBParaSite" id="PSU_v2.g20545.t1">
    <property type="protein sequence ID" value="PSU_v2.g20545.t1"/>
    <property type="gene ID" value="PSU_v2.g20545"/>
</dbReference>